<dbReference type="Proteomes" id="UP000095282">
    <property type="component" value="Unplaced"/>
</dbReference>
<dbReference type="eggNOG" id="ENOG502THC0">
    <property type="taxonomic scope" value="Eukaryota"/>
</dbReference>
<protein>
    <submittedName>
        <fullName evidence="7">NR LBD domain-containing protein</fullName>
    </submittedName>
</protein>
<dbReference type="SMART" id="SM00430">
    <property type="entry name" value="HOLI"/>
    <property type="match status" value="1"/>
</dbReference>
<accession>A0A1I7TLJ6</accession>
<evidence type="ECO:0000313" key="7">
    <source>
        <dbReference type="WBParaSite" id="Csp11.Scaffold628.g7118.t1"/>
    </source>
</evidence>
<dbReference type="WBParaSite" id="Csp11.Scaffold628.g7118.t1">
    <property type="protein sequence ID" value="Csp11.Scaffold628.g7118.t1"/>
    <property type="gene ID" value="Csp11.Scaffold628.g7118"/>
</dbReference>
<organism evidence="6 7">
    <name type="scientific">Caenorhabditis tropicalis</name>
    <dbReference type="NCBI Taxonomy" id="1561998"/>
    <lineage>
        <taxon>Eukaryota</taxon>
        <taxon>Metazoa</taxon>
        <taxon>Ecdysozoa</taxon>
        <taxon>Nematoda</taxon>
        <taxon>Chromadorea</taxon>
        <taxon>Rhabditida</taxon>
        <taxon>Rhabditina</taxon>
        <taxon>Rhabditomorpha</taxon>
        <taxon>Rhabditoidea</taxon>
        <taxon>Rhabditidae</taxon>
        <taxon>Peloderinae</taxon>
        <taxon>Caenorhabditis</taxon>
    </lineage>
</organism>
<dbReference type="PROSITE" id="PS51843">
    <property type="entry name" value="NR_LBD"/>
    <property type="match status" value="1"/>
</dbReference>
<dbReference type="InterPro" id="IPR035500">
    <property type="entry name" value="NHR-like_dom_sf"/>
</dbReference>
<evidence type="ECO:0000313" key="6">
    <source>
        <dbReference type="Proteomes" id="UP000095282"/>
    </source>
</evidence>
<dbReference type="AlphaFoldDB" id="A0A1I7TLJ6"/>
<dbReference type="STRING" id="1561998.A0A1I7TLJ6"/>
<proteinExistence type="inferred from homology"/>
<keyword evidence="2" id="KW-0805">Transcription regulation</keyword>
<evidence type="ECO:0000256" key="2">
    <source>
        <dbReference type="ARBA" id="ARBA00023015"/>
    </source>
</evidence>
<dbReference type="SUPFAM" id="SSF48508">
    <property type="entry name" value="Nuclear receptor ligand-binding domain"/>
    <property type="match status" value="1"/>
</dbReference>
<dbReference type="Pfam" id="PF00104">
    <property type="entry name" value="Hormone_recep"/>
    <property type="match status" value="1"/>
</dbReference>
<sequence>MDIKRKDHLFNYIVGSETDLSMDEIMKMDQIKYIKKPGDHPMNHNSWAFHSSVVTVDFMKKFAFVNLLMPEDQKILLKDCYIKLGAFVSSTRAFMSRKEALSFPDGTDLLPRTEWVIPKISPHLENQIRCRVVGKLRELKITHEEFLLLNVLLFCNPAISNLSSSGKYLLSTYQKMYSSALLQYCMLTYQQFGPSRFAELLSLYHVIGQHYNDVINYYVLLQLNQSKIHVKKLVKDGIEAAYKTDS</sequence>
<evidence type="ECO:0000256" key="3">
    <source>
        <dbReference type="ARBA" id="ARBA00023163"/>
    </source>
</evidence>
<dbReference type="InterPro" id="IPR000536">
    <property type="entry name" value="Nucl_hrmn_rcpt_lig-bd"/>
</dbReference>
<feature type="domain" description="NR LBD" evidence="5">
    <location>
        <begin position="5"/>
        <end position="240"/>
    </location>
</feature>
<evidence type="ECO:0000256" key="4">
    <source>
        <dbReference type="ARBA" id="ARBA00023170"/>
    </source>
</evidence>
<evidence type="ECO:0000256" key="1">
    <source>
        <dbReference type="ARBA" id="ARBA00005993"/>
    </source>
</evidence>
<dbReference type="PANTHER" id="PTHR45886:SF11">
    <property type="entry name" value="NUCLEAR HORMONE RECEPTOR FAMILY-RELATED"/>
    <property type="match status" value="1"/>
</dbReference>
<comment type="similarity">
    <text evidence="1">Belongs to the nuclear hormone receptor family.</text>
</comment>
<keyword evidence="3" id="KW-0804">Transcription</keyword>
<keyword evidence="4" id="KW-0675">Receptor</keyword>
<keyword evidence="6" id="KW-1185">Reference proteome</keyword>
<dbReference type="PANTHER" id="PTHR45886">
    <property type="entry name" value="NUCLEAR HORMONE RECEPTOR FAMILY-RELATED-RELATED"/>
    <property type="match status" value="1"/>
</dbReference>
<evidence type="ECO:0000259" key="5">
    <source>
        <dbReference type="PROSITE" id="PS51843"/>
    </source>
</evidence>
<reference evidence="7" key="1">
    <citation type="submission" date="2016-11" db="UniProtKB">
        <authorList>
            <consortium name="WormBaseParasite"/>
        </authorList>
    </citation>
    <scope>IDENTIFICATION</scope>
</reference>
<name>A0A1I7TLJ6_9PELO</name>
<dbReference type="Gene3D" id="1.10.565.10">
    <property type="entry name" value="Retinoid X Receptor"/>
    <property type="match status" value="1"/>
</dbReference>